<dbReference type="AlphaFoldDB" id="A0A1H6TMQ9"/>
<dbReference type="RefSeq" id="WP_177168229.1">
    <property type="nucleotide sequence ID" value="NZ_FNZF01000001.1"/>
</dbReference>
<dbReference type="EMBL" id="FNZF01000001">
    <property type="protein sequence ID" value="SEI77505.1"/>
    <property type="molecule type" value="Genomic_DNA"/>
</dbReference>
<dbReference type="InterPro" id="IPR004027">
    <property type="entry name" value="SEC_C_motif"/>
</dbReference>
<evidence type="ECO:0000313" key="1">
    <source>
        <dbReference type="EMBL" id="SEI77505.1"/>
    </source>
</evidence>
<name>A0A1H6TMQ9_9BACL</name>
<sequence length="368" mass="40410">MVRRNDPCPCGSGKKYKKCHGRSENGTHILAEEELKRIMADYISGTPAAGPDRTELSLLVKTWMSRLGGLMKSGAIEGAAYEHYAFNIRRDLWQRHLATSASGSRDEVKRVLAAWNEPFIMFAELTGKEDGYILLEDVFGDGKWAMKENDRVASPEGTLLFGTVLADPREREDAIQPVSTLYSVPVPNSSVKDRISEFAATAGETADEAFLESHLLEIFAILHTPMEDAELQSDKMSDGESKKAMEEEVAVADAPAAIDSVKSTEVEAIEDLTDGQRGAVDMLTSELQSDDLDRSGTESLRNAMIRYFREENPIVRKPGGIVAGLYLAAQEAEILTGETFTAKEAAKRFGVSEGTAQKYATVFSDRLK</sequence>
<evidence type="ECO:0000313" key="2">
    <source>
        <dbReference type="Proteomes" id="UP000199200"/>
    </source>
</evidence>
<dbReference type="Proteomes" id="UP000199200">
    <property type="component" value="Unassembled WGS sequence"/>
</dbReference>
<reference evidence="2" key="1">
    <citation type="submission" date="2016-10" db="EMBL/GenBank/DDBJ databases">
        <authorList>
            <person name="Varghese N."/>
            <person name="Submissions S."/>
        </authorList>
    </citation>
    <scope>NUCLEOTIDE SEQUENCE [LARGE SCALE GENOMIC DNA]</scope>
    <source>
        <strain evidence="2">CGMCC 1.6763</strain>
    </source>
</reference>
<gene>
    <name evidence="1" type="ORF">SAMN04488127_0434</name>
</gene>
<accession>A0A1H6TMQ9</accession>
<dbReference type="STRING" id="426757.SAMN04488127_0434"/>
<dbReference type="SUPFAM" id="SSF103642">
    <property type="entry name" value="Sec-C motif"/>
    <property type="match status" value="1"/>
</dbReference>
<protein>
    <submittedName>
        <fullName evidence="1">SEC-C motif-containing protein</fullName>
    </submittedName>
</protein>
<proteinExistence type="predicted"/>
<dbReference type="Pfam" id="PF02810">
    <property type="entry name" value="SEC-C"/>
    <property type="match status" value="1"/>
</dbReference>
<dbReference type="Gene3D" id="3.10.450.50">
    <property type="match status" value="1"/>
</dbReference>
<keyword evidence="2" id="KW-1185">Reference proteome</keyword>
<organism evidence="1 2">
    <name type="scientific">Bhargavaea ginsengi</name>
    <dbReference type="NCBI Taxonomy" id="426757"/>
    <lineage>
        <taxon>Bacteria</taxon>
        <taxon>Bacillati</taxon>
        <taxon>Bacillota</taxon>
        <taxon>Bacilli</taxon>
        <taxon>Bacillales</taxon>
        <taxon>Caryophanaceae</taxon>
        <taxon>Bhargavaea</taxon>
    </lineage>
</organism>